<feature type="transmembrane region" description="Helical" evidence="11">
    <location>
        <begin position="126"/>
        <end position="146"/>
    </location>
</feature>
<evidence type="ECO:0000256" key="4">
    <source>
        <dbReference type="ARBA" id="ARBA00022692"/>
    </source>
</evidence>
<feature type="transmembrane region" description="Helical" evidence="11">
    <location>
        <begin position="274"/>
        <end position="295"/>
    </location>
</feature>
<dbReference type="RefSeq" id="XP_022139296.1">
    <property type="nucleotide sequence ID" value="XM_022283604.1"/>
</dbReference>
<evidence type="ECO:0000256" key="9">
    <source>
        <dbReference type="ARBA" id="ARBA00023294"/>
    </source>
</evidence>
<evidence type="ECO:0000256" key="8">
    <source>
        <dbReference type="ARBA" id="ARBA00023136"/>
    </source>
</evidence>
<keyword evidence="13" id="KW-1185">Reference proteome</keyword>
<keyword evidence="8 11" id="KW-0472">Membrane</keyword>
<feature type="domain" description="Amino acid transporter transmembrane" evidence="12">
    <location>
        <begin position="42"/>
        <end position="448"/>
    </location>
</feature>
<evidence type="ECO:0000256" key="3">
    <source>
        <dbReference type="ARBA" id="ARBA00022448"/>
    </source>
</evidence>
<dbReference type="AlphaFoldDB" id="A0A6J1CBX9"/>
<evidence type="ECO:0000256" key="11">
    <source>
        <dbReference type="SAM" id="Phobius"/>
    </source>
</evidence>
<name>A0A6J1CBX9_MOMCH</name>
<feature type="transmembrane region" description="Helical" evidence="11">
    <location>
        <begin position="424"/>
        <end position="448"/>
    </location>
</feature>
<dbReference type="InterPro" id="IPR013057">
    <property type="entry name" value="AA_transpt_TM"/>
</dbReference>
<dbReference type="GO" id="GO:0009734">
    <property type="term" value="P:auxin-activated signaling pathway"/>
    <property type="evidence" value="ECO:0007669"/>
    <property type="project" value="UniProtKB-KW"/>
</dbReference>
<keyword evidence="7 11" id="KW-1133">Transmembrane helix</keyword>
<dbReference type="GO" id="GO:0012505">
    <property type="term" value="C:endomembrane system"/>
    <property type="evidence" value="ECO:0007669"/>
    <property type="project" value="UniProtKB-SubCell"/>
</dbReference>
<gene>
    <name evidence="14 15" type="primary">LOC111010245</name>
</gene>
<feature type="transmembrane region" description="Helical" evidence="11">
    <location>
        <begin position="315"/>
        <end position="341"/>
    </location>
</feature>
<dbReference type="PANTHER" id="PTHR48017">
    <property type="entry name" value="OS05G0424000 PROTEIN-RELATED"/>
    <property type="match status" value="1"/>
</dbReference>
<evidence type="ECO:0000259" key="12">
    <source>
        <dbReference type="Pfam" id="PF01490"/>
    </source>
</evidence>
<evidence type="ECO:0000256" key="6">
    <source>
        <dbReference type="ARBA" id="ARBA00022970"/>
    </source>
</evidence>
<keyword evidence="3" id="KW-0813">Transport</keyword>
<dbReference type="Pfam" id="PF01490">
    <property type="entry name" value="Aa_trans"/>
    <property type="match status" value="1"/>
</dbReference>
<keyword evidence="4 11" id="KW-0812">Transmembrane</keyword>
<feature type="transmembrane region" description="Helical" evidence="11">
    <location>
        <begin position="369"/>
        <end position="386"/>
    </location>
</feature>
<organism evidence="13 14">
    <name type="scientific">Momordica charantia</name>
    <name type="common">Bitter gourd</name>
    <name type="synonym">Balsam pear</name>
    <dbReference type="NCBI Taxonomy" id="3673"/>
    <lineage>
        <taxon>Eukaryota</taxon>
        <taxon>Viridiplantae</taxon>
        <taxon>Streptophyta</taxon>
        <taxon>Embryophyta</taxon>
        <taxon>Tracheophyta</taxon>
        <taxon>Spermatophyta</taxon>
        <taxon>Magnoliopsida</taxon>
        <taxon>eudicotyledons</taxon>
        <taxon>Gunneridae</taxon>
        <taxon>Pentapetalae</taxon>
        <taxon>rosids</taxon>
        <taxon>fabids</taxon>
        <taxon>Cucurbitales</taxon>
        <taxon>Cucurbitaceae</taxon>
        <taxon>Momordiceae</taxon>
        <taxon>Momordica</taxon>
    </lineage>
</organism>
<dbReference type="GO" id="GO:0006865">
    <property type="term" value="P:amino acid transport"/>
    <property type="evidence" value="ECO:0007669"/>
    <property type="project" value="UniProtKB-KW"/>
</dbReference>
<reference evidence="14 15" key="1">
    <citation type="submission" date="2025-04" db="UniProtKB">
        <authorList>
            <consortium name="RefSeq"/>
        </authorList>
    </citation>
    <scope>IDENTIFICATION</scope>
    <source>
        <strain evidence="14 15">OHB3-1</strain>
    </source>
</reference>
<comment type="subcellular location">
    <subcellularLocation>
        <location evidence="1">Endomembrane system</location>
        <topology evidence="1">Multi-pass membrane protein</topology>
    </subcellularLocation>
</comment>
<dbReference type="GeneID" id="111010245"/>
<proteinExistence type="inferred from homology"/>
<keyword evidence="5" id="KW-0769">Symport</keyword>
<evidence type="ECO:0000256" key="10">
    <source>
        <dbReference type="ARBA" id="ARBA00045588"/>
    </source>
</evidence>
<evidence type="ECO:0000256" key="2">
    <source>
        <dbReference type="ARBA" id="ARBA00005590"/>
    </source>
</evidence>
<keyword evidence="6" id="KW-0029">Amino-acid transport</keyword>
<dbReference type="RefSeq" id="XP_022139295.1">
    <property type="nucleotide sequence ID" value="XM_022283603.1"/>
</dbReference>
<comment type="function">
    <text evidence="10">Carrier protein involved in proton-driven auxin influx. Mediates the formation of auxin gradient from developing leaves (site of auxin biosynthesis) to tips by contributing to the loading of auxin in vascular tissues and facilitating acropetal (base to tip) auxin transport within inner tissues of the root apex, and basipetal (tip to base) auxin transport within outer tissues of the root apex. May be involved in lateral roots and nodules formation.</text>
</comment>
<accession>A0A6J1CBX9</accession>
<feature type="transmembrane region" description="Helical" evidence="11">
    <location>
        <begin position="195"/>
        <end position="216"/>
    </location>
</feature>
<evidence type="ECO:0000313" key="14">
    <source>
        <dbReference type="RefSeq" id="XP_022139295.1"/>
    </source>
</evidence>
<feature type="transmembrane region" description="Helical" evidence="11">
    <location>
        <begin position="166"/>
        <end position="183"/>
    </location>
</feature>
<sequence length="464" mass="50060">MGTEAPTSGGDVAAREKENGGGAHVLSPAELDAGALFVLKSRGSWVHCGYHLTTSIVAPALLSLPFALRALGWVGGIISLIFGAFVTFYSYNLLSLVLEHHAMLGRRLLRFRDMATHILGPRWGKYFVGPIQFGVCYGAVVSGILLGGQNLKYMYLLSNSNGTMKLHQFIIIFGVLILILAQVPSFHSLRHINLLSLVLALAYSACVTAASLHVGYSKNAPPRNYSLKGSDISQLFSAFNGISIIATTYACGIVPEIQATIAAPVKGKMFKGLCLCYTVIAVTFFSVAISGYWAFGNEAMGTVLSNFMGLGANKPLLPSWFLTITNAFCLLQVSAVTGVYLQPTNEAFEKKFADPNKSQFSIRNVVPRLITRSLSVVIATIFAAMVPFFGDLMALIGAFGFIPLDFIMPMIFYNVTFKPSKGGLVFWLNTLIVAVSSVLAAMGGIASIRQIILDAKTYRLFANM</sequence>
<feature type="transmembrane region" description="Helical" evidence="11">
    <location>
        <begin position="392"/>
        <end position="412"/>
    </location>
</feature>
<evidence type="ECO:0000256" key="5">
    <source>
        <dbReference type="ARBA" id="ARBA00022847"/>
    </source>
</evidence>
<protein>
    <submittedName>
        <fullName evidence="14 15">GABA transporter 1</fullName>
    </submittedName>
</protein>
<comment type="similarity">
    <text evidence="2">Belongs to the amino acid/polyamine transporter 2 family. Amino acid/auxin permease (AAAP) (TC 2.A.18.1) subfamily.</text>
</comment>
<dbReference type="Proteomes" id="UP000504603">
    <property type="component" value="Unplaced"/>
</dbReference>
<dbReference type="OrthoDB" id="40134at2759"/>
<dbReference type="KEGG" id="mcha:111010245"/>
<evidence type="ECO:0000256" key="1">
    <source>
        <dbReference type="ARBA" id="ARBA00004127"/>
    </source>
</evidence>
<evidence type="ECO:0000313" key="15">
    <source>
        <dbReference type="RefSeq" id="XP_022139296.1"/>
    </source>
</evidence>
<feature type="transmembrane region" description="Helical" evidence="11">
    <location>
        <begin position="236"/>
        <end position="254"/>
    </location>
</feature>
<feature type="transmembrane region" description="Helical" evidence="11">
    <location>
        <begin position="73"/>
        <end position="98"/>
    </location>
</feature>
<evidence type="ECO:0000313" key="13">
    <source>
        <dbReference type="Proteomes" id="UP000504603"/>
    </source>
</evidence>
<evidence type="ECO:0000256" key="7">
    <source>
        <dbReference type="ARBA" id="ARBA00022989"/>
    </source>
</evidence>
<dbReference type="GO" id="GO:0015293">
    <property type="term" value="F:symporter activity"/>
    <property type="evidence" value="ECO:0007669"/>
    <property type="project" value="UniProtKB-KW"/>
</dbReference>
<keyword evidence="9" id="KW-0927">Auxin signaling pathway</keyword>